<accession>A0A644WGV0</accession>
<evidence type="ECO:0000259" key="1">
    <source>
        <dbReference type="Pfam" id="PF13470"/>
    </source>
</evidence>
<dbReference type="InterPro" id="IPR002716">
    <property type="entry name" value="PIN_dom"/>
</dbReference>
<reference evidence="2" key="1">
    <citation type="submission" date="2019-08" db="EMBL/GenBank/DDBJ databases">
        <authorList>
            <person name="Kucharzyk K."/>
            <person name="Murdoch R.W."/>
            <person name="Higgins S."/>
            <person name="Loffler F."/>
        </authorList>
    </citation>
    <scope>NUCLEOTIDE SEQUENCE</scope>
</reference>
<protein>
    <recommendedName>
        <fullName evidence="1">PIN domain-containing protein</fullName>
    </recommendedName>
</protein>
<name>A0A644WGV0_9ZZZZ</name>
<proteinExistence type="predicted"/>
<dbReference type="Pfam" id="PF13470">
    <property type="entry name" value="PIN_3"/>
    <property type="match status" value="1"/>
</dbReference>
<gene>
    <name evidence="2" type="ORF">SDC9_49074</name>
</gene>
<dbReference type="SUPFAM" id="SSF88723">
    <property type="entry name" value="PIN domain-like"/>
    <property type="match status" value="1"/>
</dbReference>
<dbReference type="AlphaFoldDB" id="A0A644WGV0"/>
<dbReference type="Gene3D" id="3.40.50.1010">
    <property type="entry name" value="5'-nuclease"/>
    <property type="match status" value="1"/>
</dbReference>
<organism evidence="2">
    <name type="scientific">bioreactor metagenome</name>
    <dbReference type="NCBI Taxonomy" id="1076179"/>
    <lineage>
        <taxon>unclassified sequences</taxon>
        <taxon>metagenomes</taxon>
        <taxon>ecological metagenomes</taxon>
    </lineage>
</organism>
<dbReference type="InterPro" id="IPR029060">
    <property type="entry name" value="PIN-like_dom_sf"/>
</dbReference>
<sequence length="138" mass="15761">MKKLFIDTNIIIDLLAKRDPFYDEAAMLFTLADKQKIGLSVSALTFANTNYILLQSKRPDEAKLILRKLKLIVQVLCLDEKIVGLSLNDNDFKDYEDALQYFTALENGVDVIITRNLKDFQKAKLPVMTAAQYLETIK</sequence>
<evidence type="ECO:0000313" key="2">
    <source>
        <dbReference type="EMBL" id="MPM02819.1"/>
    </source>
</evidence>
<feature type="domain" description="PIN" evidence="1">
    <location>
        <begin position="3"/>
        <end position="117"/>
    </location>
</feature>
<dbReference type="EMBL" id="VSSQ01000900">
    <property type="protein sequence ID" value="MPM02819.1"/>
    <property type="molecule type" value="Genomic_DNA"/>
</dbReference>
<comment type="caution">
    <text evidence="2">The sequence shown here is derived from an EMBL/GenBank/DDBJ whole genome shotgun (WGS) entry which is preliminary data.</text>
</comment>